<evidence type="ECO:0000313" key="2">
    <source>
        <dbReference type="EMBL" id="GID52004.1"/>
    </source>
</evidence>
<dbReference type="InterPro" id="IPR025349">
    <property type="entry name" value="DUF4253"/>
</dbReference>
<protein>
    <recommendedName>
        <fullName evidence="1">DUF4253 domain-containing protein</fullName>
    </recommendedName>
</protein>
<name>A0ABQ3X0M0_9ACTN</name>
<dbReference type="Proteomes" id="UP000612282">
    <property type="component" value="Unassembled WGS sequence"/>
</dbReference>
<gene>
    <name evidence="2" type="ORF">Aco03nite_004080</name>
</gene>
<proteinExistence type="predicted"/>
<evidence type="ECO:0000313" key="3">
    <source>
        <dbReference type="Proteomes" id="UP000612282"/>
    </source>
</evidence>
<comment type="caution">
    <text evidence="2">The sequence shown here is derived from an EMBL/GenBank/DDBJ whole genome shotgun (WGS) entry which is preliminary data.</text>
</comment>
<reference evidence="2 3" key="1">
    <citation type="submission" date="2021-01" db="EMBL/GenBank/DDBJ databases">
        <title>Whole genome shotgun sequence of Actinoplanes couchii NBRC 106145.</title>
        <authorList>
            <person name="Komaki H."/>
            <person name="Tamura T."/>
        </authorList>
    </citation>
    <scope>NUCLEOTIDE SEQUENCE [LARGE SCALE GENOMIC DNA]</scope>
    <source>
        <strain evidence="2 3">NBRC 106145</strain>
    </source>
</reference>
<feature type="domain" description="DUF4253" evidence="1">
    <location>
        <begin position="201"/>
        <end position="308"/>
    </location>
</feature>
<keyword evidence="3" id="KW-1185">Reference proteome</keyword>
<dbReference type="Pfam" id="PF14062">
    <property type="entry name" value="DUF4253"/>
    <property type="match status" value="1"/>
</dbReference>
<accession>A0ABQ3X0M0</accession>
<evidence type="ECO:0000259" key="1">
    <source>
        <dbReference type="Pfam" id="PF14062"/>
    </source>
</evidence>
<organism evidence="2 3">
    <name type="scientific">Actinoplanes couchii</name>
    <dbReference type="NCBI Taxonomy" id="403638"/>
    <lineage>
        <taxon>Bacteria</taxon>
        <taxon>Bacillati</taxon>
        <taxon>Actinomycetota</taxon>
        <taxon>Actinomycetes</taxon>
        <taxon>Micromonosporales</taxon>
        <taxon>Micromonosporaceae</taxon>
        <taxon>Actinoplanes</taxon>
    </lineage>
</organism>
<dbReference type="EMBL" id="BOMG01000007">
    <property type="protein sequence ID" value="GID52004.1"/>
    <property type="molecule type" value="Genomic_DNA"/>
</dbReference>
<sequence>MRLEHLDGNDRAARFYAAHGFTELCREPSEQPDWPDTVWLERSGLPAARDLSATSPAAPGLPATSPAVVDLPATETLCVTPGGVEIAGFRSQGDEALRWWERLRQAYPESGLWPLILETDTPGLIAETDPYDTLADALAAAETLDGAALLADYGARRLTGDSEYAVGVRAELAGEGAWPEDPEQPGFGLPYSWGRPEPVLVALVPAAEPWLVPVTLQFEGWNGYPGPAAHAAIMRYWYQRYGAEPVIMSGETLQYAVARPPATRADALALAWEYRQYNDGEYDLYHADTLTDLAGGLLNAPVWRMWWD</sequence>